<gene>
    <name evidence="1" type="ORF">STAS_16337</name>
</gene>
<proteinExistence type="predicted"/>
<sequence>MQSHPLALPLQSHAPAHHAHSQSLSLSRSSTPLHAGSSCVRPAAPPLHQDGWFRFRGCAGAVEPAGRNGRRRAELHLEAGGQVTDAAAADPDRERCVLTGNANFVSRGVSISISPLLYLLWCFASSSPYYGLDAAAAVAAKGKAVVGQGRRPLQARINSKRSRLAIEGAPAPKTPPSSILQKFKSMGFDSIHANPSVLCIFLIVE</sequence>
<evidence type="ECO:0000313" key="1">
    <source>
        <dbReference type="EMBL" id="GER39708.1"/>
    </source>
</evidence>
<dbReference type="Proteomes" id="UP000325081">
    <property type="component" value="Unassembled WGS sequence"/>
</dbReference>
<name>A0A5A7Q486_STRAF</name>
<dbReference type="AlphaFoldDB" id="A0A5A7Q486"/>
<dbReference type="EMBL" id="BKCP01005738">
    <property type="protein sequence ID" value="GER39708.1"/>
    <property type="molecule type" value="Genomic_DNA"/>
</dbReference>
<evidence type="ECO:0000313" key="2">
    <source>
        <dbReference type="Proteomes" id="UP000325081"/>
    </source>
</evidence>
<dbReference type="GO" id="GO:0016740">
    <property type="term" value="F:transferase activity"/>
    <property type="evidence" value="ECO:0007669"/>
    <property type="project" value="UniProtKB-KW"/>
</dbReference>
<keyword evidence="2" id="KW-1185">Reference proteome</keyword>
<reference evidence="2" key="1">
    <citation type="journal article" date="2019" name="Curr. Biol.">
        <title>Genome Sequence of Striga asiatica Provides Insight into the Evolution of Plant Parasitism.</title>
        <authorList>
            <person name="Yoshida S."/>
            <person name="Kim S."/>
            <person name="Wafula E.K."/>
            <person name="Tanskanen J."/>
            <person name="Kim Y.M."/>
            <person name="Honaas L."/>
            <person name="Yang Z."/>
            <person name="Spallek T."/>
            <person name="Conn C.E."/>
            <person name="Ichihashi Y."/>
            <person name="Cheong K."/>
            <person name="Cui S."/>
            <person name="Der J.P."/>
            <person name="Gundlach H."/>
            <person name="Jiao Y."/>
            <person name="Hori C."/>
            <person name="Ishida J.K."/>
            <person name="Kasahara H."/>
            <person name="Kiba T."/>
            <person name="Kim M.S."/>
            <person name="Koo N."/>
            <person name="Laohavisit A."/>
            <person name="Lee Y.H."/>
            <person name="Lumba S."/>
            <person name="McCourt P."/>
            <person name="Mortimer J.C."/>
            <person name="Mutuku J.M."/>
            <person name="Nomura T."/>
            <person name="Sasaki-Sekimoto Y."/>
            <person name="Seto Y."/>
            <person name="Wang Y."/>
            <person name="Wakatake T."/>
            <person name="Sakakibara H."/>
            <person name="Demura T."/>
            <person name="Yamaguchi S."/>
            <person name="Yoneyama K."/>
            <person name="Manabe R.I."/>
            <person name="Nelson D.C."/>
            <person name="Schulman A.H."/>
            <person name="Timko M.P."/>
            <person name="dePamphilis C.W."/>
            <person name="Choi D."/>
            <person name="Shirasu K."/>
        </authorList>
    </citation>
    <scope>NUCLEOTIDE SEQUENCE [LARGE SCALE GENOMIC DNA]</scope>
    <source>
        <strain evidence="2">cv. UVA1</strain>
    </source>
</reference>
<comment type="caution">
    <text evidence="1">The sequence shown here is derived from an EMBL/GenBank/DDBJ whole genome shotgun (WGS) entry which is preliminary data.</text>
</comment>
<organism evidence="1 2">
    <name type="scientific">Striga asiatica</name>
    <name type="common">Asiatic witchweed</name>
    <name type="synonym">Buchnera asiatica</name>
    <dbReference type="NCBI Taxonomy" id="4170"/>
    <lineage>
        <taxon>Eukaryota</taxon>
        <taxon>Viridiplantae</taxon>
        <taxon>Streptophyta</taxon>
        <taxon>Embryophyta</taxon>
        <taxon>Tracheophyta</taxon>
        <taxon>Spermatophyta</taxon>
        <taxon>Magnoliopsida</taxon>
        <taxon>eudicotyledons</taxon>
        <taxon>Gunneridae</taxon>
        <taxon>Pentapetalae</taxon>
        <taxon>asterids</taxon>
        <taxon>lamiids</taxon>
        <taxon>Lamiales</taxon>
        <taxon>Orobanchaceae</taxon>
        <taxon>Buchnereae</taxon>
        <taxon>Striga</taxon>
    </lineage>
</organism>
<accession>A0A5A7Q486</accession>
<protein>
    <submittedName>
        <fullName evidence="1">3-phosphoshikimate 1-carboxyvinyltransferase</fullName>
    </submittedName>
</protein>
<keyword evidence="1" id="KW-0808">Transferase</keyword>